<accession>A0ABU4E2Y0</accession>
<sequence length="138" mass="15127">MNRQSGFSSIAMVMVLLVLGGVLLHGLDQHLRAQTPLLMNERDAIRAFNAALSAQAWGTTLNWQPTVEWQCQTMQSTGWRACLKAGQKGDVLLAAQGISDRQPITLWRWGKQGATLAFPAHGWIDSCPLSEATLCQLP</sequence>
<feature type="transmembrane region" description="Helical" evidence="1">
    <location>
        <begin position="6"/>
        <end position="27"/>
    </location>
</feature>
<dbReference type="EMBL" id="JAWLOF010000007">
    <property type="protein sequence ID" value="MDV7023473.1"/>
    <property type="molecule type" value="Genomic_DNA"/>
</dbReference>
<evidence type="ECO:0000256" key="1">
    <source>
        <dbReference type="SAM" id="Phobius"/>
    </source>
</evidence>
<evidence type="ECO:0000313" key="3">
    <source>
        <dbReference type="Proteomes" id="UP001187066"/>
    </source>
</evidence>
<protein>
    <submittedName>
        <fullName evidence="2">DUF2509 family protein</fullName>
    </submittedName>
</protein>
<organism evidence="2 3">
    <name type="scientific">Atlantibacter subterraneus</name>
    <dbReference type="NCBI Taxonomy" id="255519"/>
    <lineage>
        <taxon>Bacteria</taxon>
        <taxon>Pseudomonadati</taxon>
        <taxon>Pseudomonadota</taxon>
        <taxon>Gammaproteobacteria</taxon>
        <taxon>Enterobacterales</taxon>
        <taxon>Enterobacteriaceae</taxon>
        <taxon>Atlantibacter</taxon>
    </lineage>
</organism>
<dbReference type="RefSeq" id="WP_317678373.1">
    <property type="nucleotide sequence ID" value="NZ_JAWLOF010000007.1"/>
</dbReference>
<dbReference type="Proteomes" id="UP001187066">
    <property type="component" value="Unassembled WGS sequence"/>
</dbReference>
<keyword evidence="1" id="KW-0812">Transmembrane</keyword>
<reference evidence="2 3" key="1">
    <citation type="submission" date="2023-10" db="EMBL/GenBank/DDBJ databases">
        <authorList>
            <person name="Dale J."/>
        </authorList>
    </citation>
    <scope>NUCLEOTIDE SEQUENCE [LARGE SCALE GENOMIC DNA]</scope>
    <source>
        <strain evidence="2 3">2023EL-00970</strain>
    </source>
</reference>
<comment type="caution">
    <text evidence="2">The sequence shown here is derived from an EMBL/GenBank/DDBJ whole genome shotgun (WGS) entry which is preliminary data.</text>
</comment>
<gene>
    <name evidence="2" type="ORF">R4P48_12400</name>
</gene>
<keyword evidence="3" id="KW-1185">Reference proteome</keyword>
<evidence type="ECO:0000313" key="2">
    <source>
        <dbReference type="EMBL" id="MDV7023473.1"/>
    </source>
</evidence>
<dbReference type="Pfam" id="PF10713">
    <property type="entry name" value="DUF2509"/>
    <property type="match status" value="1"/>
</dbReference>
<keyword evidence="1" id="KW-1133">Transmembrane helix</keyword>
<proteinExistence type="predicted"/>
<dbReference type="InterPro" id="IPR019652">
    <property type="entry name" value="DUF2509"/>
</dbReference>
<keyword evidence="1" id="KW-0472">Membrane</keyword>
<name>A0ABU4E2Y0_9ENTR</name>